<feature type="region of interest" description="Disordered" evidence="1">
    <location>
        <begin position="122"/>
        <end position="148"/>
    </location>
</feature>
<reference evidence="3" key="1">
    <citation type="submission" date="2010-08" db="EMBL/GenBank/DDBJ databases">
        <title>Quorum sensing in methanogenic archaeon.</title>
        <authorList>
            <person name="Zhang G."/>
            <person name="Zhang F."/>
            <person name="Guo X."/>
            <person name="Ding G."/>
            <person name="Zhu J."/>
            <person name="Zhou L."/>
            <person name="Cai S."/>
            <person name="Liu X."/>
            <person name="Luo Y."/>
            <person name="Shi W."/>
            <person name="Dong X."/>
        </authorList>
    </citation>
    <scope>NUCLEOTIDE SEQUENCE</scope>
    <source>
        <strain evidence="3">6Ac</strain>
    </source>
</reference>
<dbReference type="PROSITE" id="PS51459">
    <property type="entry name" value="FIDO"/>
    <property type="match status" value="1"/>
</dbReference>
<dbReference type="SUPFAM" id="SSF140931">
    <property type="entry name" value="Fic-like"/>
    <property type="match status" value="1"/>
</dbReference>
<dbReference type="PANTHER" id="PTHR13504">
    <property type="entry name" value="FIDO DOMAIN-CONTAINING PROTEIN DDB_G0283145"/>
    <property type="match status" value="1"/>
</dbReference>
<accession>E5KK03</accession>
<dbReference type="PANTHER" id="PTHR13504:SF38">
    <property type="entry name" value="FIDO DOMAIN-CONTAINING PROTEIN"/>
    <property type="match status" value="1"/>
</dbReference>
<evidence type="ECO:0000256" key="1">
    <source>
        <dbReference type="SAM" id="MobiDB-lite"/>
    </source>
</evidence>
<dbReference type="Gene3D" id="1.10.3290.10">
    <property type="entry name" value="Fido-like domain"/>
    <property type="match status" value="1"/>
</dbReference>
<organism evidence="3">
    <name type="scientific">Methanothrix harundinacea</name>
    <dbReference type="NCBI Taxonomy" id="301375"/>
    <lineage>
        <taxon>Archaea</taxon>
        <taxon>Methanobacteriati</taxon>
        <taxon>Methanobacteriota</taxon>
        <taxon>Stenosarchaea group</taxon>
        <taxon>Methanomicrobia</taxon>
        <taxon>Methanotrichales</taxon>
        <taxon>Methanotrichaceae</taxon>
        <taxon>Methanothrix</taxon>
    </lineage>
</organism>
<evidence type="ECO:0000313" key="3">
    <source>
        <dbReference type="EMBL" id="ADQ42393.1"/>
    </source>
</evidence>
<dbReference type="AlphaFoldDB" id="E5KK03"/>
<dbReference type="InterPro" id="IPR040198">
    <property type="entry name" value="Fido_containing"/>
</dbReference>
<dbReference type="RefSeq" id="WP_014586162.1">
    <property type="nucleotide sequence ID" value="NC_017527.1"/>
</dbReference>
<name>E5KK03_9EURY</name>
<evidence type="ECO:0000259" key="2">
    <source>
        <dbReference type="PROSITE" id="PS51459"/>
    </source>
</evidence>
<proteinExistence type="predicted"/>
<dbReference type="OMA" id="RMEFAKV"/>
<dbReference type="InterPro" id="IPR003812">
    <property type="entry name" value="Fido"/>
</dbReference>
<dbReference type="EMBL" id="HQ188275">
    <property type="protein sequence ID" value="ADQ42393.1"/>
    <property type="molecule type" value="Genomic_DNA"/>
</dbReference>
<feature type="domain" description="Fido" evidence="2">
    <location>
        <begin position="107"/>
        <end position="277"/>
    </location>
</feature>
<protein>
    <submittedName>
        <fullName evidence="3">Filament induced by cAMP protein</fullName>
    </submittedName>
</protein>
<dbReference type="Pfam" id="PF02661">
    <property type="entry name" value="Fic"/>
    <property type="match status" value="1"/>
</dbReference>
<dbReference type="GeneID" id="12509768"/>
<sequence length="387" mass="43509">MTPPPWHPRYVITPAIARSLMEIEAARAVVAETPLPLAIEAELRRLARIRSTHFSTRIEGNRLTLAEAEEAISGREIEGRERDVAEVRNYWAALLRVEEWAAEKKPLSEELIRRLHALVTKGTGSETGPRGEARGGARPKPTPYRDGQNVIRDSATGAIVYLPPEAKDVPALMAEMVGWAQEAEREGLPVPIIAGLVHYQFVTIHPYYDGNGRTARLIATFILQRGGYGLNGLISLEELHSQDLEGYYRALATHPHHNYYEGREEADLTPWLEYFIETTARVFRMAREGAQRSAREGISPEPEELRRLDPRARAVLALFTKMERIRTSDVAEALGLSDRMARVLIRGWVSDGWLVLRDPSKRARSYELSAIYRQYLGGLSAMPDNGD</sequence>
<dbReference type="InterPro" id="IPR036597">
    <property type="entry name" value="Fido-like_dom_sf"/>
</dbReference>